<dbReference type="STRING" id="698492.A0A0E9NQV2"/>
<dbReference type="GO" id="GO:0061503">
    <property type="term" value="F:tRNA threonylcarbamoyladenosine dehydratase"/>
    <property type="evidence" value="ECO:0007669"/>
    <property type="project" value="TreeGrafter"/>
</dbReference>
<dbReference type="PANTHER" id="PTHR43267:SF2">
    <property type="entry name" value="TRNA THREONYLCARBAMOYLADENOSINE DEHYDRATASE 1-RELATED"/>
    <property type="match status" value="1"/>
</dbReference>
<keyword evidence="4 12" id="KW-0812">Transmembrane</keyword>
<evidence type="ECO:0000259" key="13">
    <source>
        <dbReference type="Pfam" id="PF00899"/>
    </source>
</evidence>
<dbReference type="Gene3D" id="3.40.50.720">
    <property type="entry name" value="NAD(P)-binding Rossmann-like Domain"/>
    <property type="match status" value="1"/>
</dbReference>
<evidence type="ECO:0000256" key="1">
    <source>
        <dbReference type="ARBA" id="ARBA00004374"/>
    </source>
</evidence>
<evidence type="ECO:0000256" key="5">
    <source>
        <dbReference type="ARBA" id="ARBA00022741"/>
    </source>
</evidence>
<comment type="caution">
    <text evidence="14">The sequence shown here is derived from an EMBL/GenBank/DDBJ whole genome shotgun (WGS) entry which is preliminary data.</text>
</comment>
<dbReference type="InterPro" id="IPR045886">
    <property type="entry name" value="ThiF/MoeB/HesA"/>
</dbReference>
<dbReference type="PANTHER" id="PTHR43267">
    <property type="entry name" value="TRNA THREONYLCARBAMOYLADENOSINE DEHYDRATASE"/>
    <property type="match status" value="1"/>
</dbReference>
<evidence type="ECO:0000256" key="10">
    <source>
        <dbReference type="ARBA" id="ARBA00023136"/>
    </source>
</evidence>
<evidence type="ECO:0000256" key="4">
    <source>
        <dbReference type="ARBA" id="ARBA00022692"/>
    </source>
</evidence>
<dbReference type="OrthoDB" id="10265862at2759"/>
<dbReference type="GO" id="GO:0061504">
    <property type="term" value="P:cyclic threonylcarbamoyladenosine biosynthetic process"/>
    <property type="evidence" value="ECO:0007669"/>
    <property type="project" value="TreeGrafter"/>
</dbReference>
<dbReference type="CDD" id="cd00755">
    <property type="entry name" value="YgdL_like"/>
    <property type="match status" value="1"/>
</dbReference>
<dbReference type="GO" id="GO:0005524">
    <property type="term" value="F:ATP binding"/>
    <property type="evidence" value="ECO:0007669"/>
    <property type="project" value="UniProtKB-KW"/>
</dbReference>
<dbReference type="GO" id="GO:0008641">
    <property type="term" value="F:ubiquitin-like modifier activating enzyme activity"/>
    <property type="evidence" value="ECO:0007669"/>
    <property type="project" value="InterPro"/>
</dbReference>
<dbReference type="GO" id="GO:0005741">
    <property type="term" value="C:mitochondrial outer membrane"/>
    <property type="evidence" value="ECO:0007669"/>
    <property type="project" value="UniProtKB-SubCell"/>
</dbReference>
<evidence type="ECO:0000256" key="2">
    <source>
        <dbReference type="ARBA" id="ARBA00009919"/>
    </source>
</evidence>
<dbReference type="FunFam" id="3.40.50.720:FF:000125">
    <property type="entry name" value="tRNA threonylcarbamoyladenosine dehydratase 2-like"/>
    <property type="match status" value="1"/>
</dbReference>
<keyword evidence="8 12" id="KW-1133">Transmembrane helix</keyword>
<keyword evidence="6" id="KW-1000">Mitochondrion outer membrane</keyword>
<dbReference type="RefSeq" id="XP_019020906.1">
    <property type="nucleotide sequence ID" value="XM_019170366.1"/>
</dbReference>
<keyword evidence="5" id="KW-0547">Nucleotide-binding</keyword>
<feature type="domain" description="THIF-type NAD/FAD binding fold" evidence="13">
    <location>
        <begin position="80"/>
        <end position="354"/>
    </location>
</feature>
<proteinExistence type="inferred from homology"/>
<dbReference type="InterPro" id="IPR035985">
    <property type="entry name" value="Ubiquitin-activating_enz"/>
</dbReference>
<gene>
    <name evidence="14" type="ORF">G7K_5891-t1</name>
</gene>
<evidence type="ECO:0000256" key="12">
    <source>
        <dbReference type="SAM" id="Phobius"/>
    </source>
</evidence>
<dbReference type="SUPFAM" id="SSF69572">
    <property type="entry name" value="Activating enzymes of the ubiquitin-like proteins"/>
    <property type="match status" value="1"/>
</dbReference>
<dbReference type="OMA" id="GSWVVTM"/>
<feature type="transmembrane region" description="Helical" evidence="12">
    <location>
        <begin position="20"/>
        <end position="39"/>
    </location>
</feature>
<dbReference type="InterPro" id="IPR000594">
    <property type="entry name" value="ThiF_NAD_FAD-bd"/>
</dbReference>
<evidence type="ECO:0000313" key="15">
    <source>
        <dbReference type="Proteomes" id="UP000033140"/>
    </source>
</evidence>
<dbReference type="EMBL" id="BACD03000053">
    <property type="protein sequence ID" value="GAO51800.1"/>
    <property type="molecule type" value="Genomic_DNA"/>
</dbReference>
<evidence type="ECO:0000256" key="7">
    <source>
        <dbReference type="ARBA" id="ARBA00022840"/>
    </source>
</evidence>
<evidence type="ECO:0000256" key="9">
    <source>
        <dbReference type="ARBA" id="ARBA00023128"/>
    </source>
</evidence>
<keyword evidence="15" id="KW-1185">Reference proteome</keyword>
<comment type="similarity">
    <text evidence="2">Belongs to the HesA/MoeB/ThiF family.</text>
</comment>
<name>A0A0E9NQV2_SAICN</name>
<reference evidence="14 15" key="2">
    <citation type="journal article" date="2014" name="J. Gen. Appl. Microbiol.">
        <title>The early diverging ascomycetous budding yeast Saitoella complicata has three histone deacetylases belonging to the Clr6, Hos2, and Rpd3 lineages.</title>
        <authorList>
            <person name="Nishida H."/>
            <person name="Matsumoto T."/>
            <person name="Kondo S."/>
            <person name="Hamamoto M."/>
            <person name="Yoshikawa H."/>
        </authorList>
    </citation>
    <scope>NUCLEOTIDE SEQUENCE [LARGE SCALE GENOMIC DNA]</scope>
    <source>
        <strain evidence="14 15">NRRL Y-17804</strain>
    </source>
</reference>
<keyword evidence="10 12" id="KW-0472">Membrane</keyword>
<evidence type="ECO:0000256" key="8">
    <source>
        <dbReference type="ARBA" id="ARBA00022989"/>
    </source>
</evidence>
<dbReference type="GO" id="GO:0016887">
    <property type="term" value="F:ATP hydrolysis activity"/>
    <property type="evidence" value="ECO:0007669"/>
    <property type="project" value="UniProtKB-ARBA"/>
</dbReference>
<keyword evidence="7" id="KW-0067">ATP-binding</keyword>
<evidence type="ECO:0000256" key="11">
    <source>
        <dbReference type="ARBA" id="ARBA00060084"/>
    </source>
</evidence>
<keyword evidence="9" id="KW-0496">Mitochondrion</keyword>
<evidence type="ECO:0000313" key="14">
    <source>
        <dbReference type="EMBL" id="GAO51800.1"/>
    </source>
</evidence>
<comment type="function">
    <text evidence="11">Catalyzes the ATP-dependent dehydration of threonylcarbamoyladenosine at position 37 (t(6)A37) to form cyclic t(6)A37 (ct(6)A37) in tRNAs that read codons beginning with adenine.</text>
</comment>
<organism evidence="14 15">
    <name type="scientific">Saitoella complicata (strain BCRC 22490 / CBS 7301 / JCM 7358 / NBRC 10748 / NRRL Y-17804)</name>
    <dbReference type="NCBI Taxonomy" id="698492"/>
    <lineage>
        <taxon>Eukaryota</taxon>
        <taxon>Fungi</taxon>
        <taxon>Dikarya</taxon>
        <taxon>Ascomycota</taxon>
        <taxon>Taphrinomycotina</taxon>
        <taxon>Taphrinomycotina incertae sedis</taxon>
        <taxon>Saitoella</taxon>
    </lineage>
</organism>
<protein>
    <recommendedName>
        <fullName evidence="13">THIF-type NAD/FAD binding fold domain-containing protein</fullName>
    </recommendedName>
</protein>
<reference evidence="14 15" key="3">
    <citation type="journal article" date="2015" name="Genome Announc.">
        <title>Draft Genome Sequence of the Archiascomycetous Yeast Saitoella complicata.</title>
        <authorList>
            <person name="Yamauchi K."/>
            <person name="Kondo S."/>
            <person name="Hamamoto M."/>
            <person name="Takahashi Y."/>
            <person name="Ogura Y."/>
            <person name="Hayashi T."/>
            <person name="Nishida H."/>
        </authorList>
    </citation>
    <scope>NUCLEOTIDE SEQUENCE [LARGE SCALE GENOMIC DNA]</scope>
    <source>
        <strain evidence="14 15">NRRL Y-17804</strain>
    </source>
</reference>
<feature type="transmembrane region" description="Helical" evidence="12">
    <location>
        <begin position="97"/>
        <end position="116"/>
    </location>
</feature>
<evidence type="ECO:0000256" key="3">
    <source>
        <dbReference type="ARBA" id="ARBA00022598"/>
    </source>
</evidence>
<dbReference type="Proteomes" id="UP000033140">
    <property type="component" value="Unassembled WGS sequence"/>
</dbReference>
<sequence length="463" mass="51257">MILQDSIDSFTAFVSSPNGRAALTAVAASAVTAGTILGYQETRRRVRTRKLKESIPEAAPIRHKSVPEAYPESLIEEQLSRNLAFLGKEGLSKLRDARIIIVGLGGVGSWAATMLVRSGASHVRLIDFDQVTLSSLNRHATATLEDVGTPKVLAVKNYLKKIAPWAEIEALVEMFTAESQSSLLSFPSSSDDKPTYVLDCIDNIDTKIALIHHCHSNSIPLISSMGSALKSDPSRLSVADISQTLEDPLSRTTRRRLRQLGITTGVTVVFSTEKPDPRKAKLLDLPREEYEKGKVGELSAMENFRVRILPVLGTMPGMFGLAMATCVMTSIAGYPTDPIIGRDRLRTYDTAKNWLAEQHARITKTTTPHIPVSNADAGYLIEEIFRGKSIIPPHHSTRIVLCRWSMENEVGLQNTVCMVKSEAEKHEKEVLKGGKSVEEVWGREVVERVEKCFGEEKYYSQWR</sequence>
<reference evidence="14 15" key="1">
    <citation type="journal article" date="2011" name="J. Gen. Appl. Microbiol.">
        <title>Draft genome sequencing of the enigmatic yeast Saitoella complicata.</title>
        <authorList>
            <person name="Nishida H."/>
            <person name="Hamamoto M."/>
            <person name="Sugiyama J."/>
        </authorList>
    </citation>
    <scope>NUCLEOTIDE SEQUENCE [LARGE SCALE GENOMIC DNA]</scope>
    <source>
        <strain evidence="14 15">NRRL Y-17804</strain>
    </source>
</reference>
<dbReference type="AlphaFoldDB" id="A0A0E9NQV2"/>
<comment type="subcellular location">
    <subcellularLocation>
        <location evidence="1">Mitochondrion outer membrane</location>
        <topology evidence="1">Multi-pass membrane protein</topology>
    </subcellularLocation>
</comment>
<keyword evidence="3" id="KW-0436">Ligase</keyword>
<evidence type="ECO:0000256" key="6">
    <source>
        <dbReference type="ARBA" id="ARBA00022787"/>
    </source>
</evidence>
<dbReference type="Pfam" id="PF00899">
    <property type="entry name" value="ThiF"/>
    <property type="match status" value="1"/>
</dbReference>
<accession>A0A0E9NQV2</accession>